<dbReference type="AlphaFoldDB" id="A0AAE1ZFG2"/>
<organism evidence="2 3">
    <name type="scientific">Schistosoma mekongi</name>
    <name type="common">Parasitic worm</name>
    <dbReference type="NCBI Taxonomy" id="38744"/>
    <lineage>
        <taxon>Eukaryota</taxon>
        <taxon>Metazoa</taxon>
        <taxon>Spiralia</taxon>
        <taxon>Lophotrochozoa</taxon>
        <taxon>Platyhelminthes</taxon>
        <taxon>Trematoda</taxon>
        <taxon>Digenea</taxon>
        <taxon>Strigeidida</taxon>
        <taxon>Schistosomatoidea</taxon>
        <taxon>Schistosomatidae</taxon>
        <taxon>Schistosoma</taxon>
    </lineage>
</organism>
<dbReference type="EMBL" id="JALJAT010000002">
    <property type="protein sequence ID" value="KAK4472312.1"/>
    <property type="molecule type" value="Genomic_DNA"/>
</dbReference>
<keyword evidence="3" id="KW-1185">Reference proteome</keyword>
<comment type="caution">
    <text evidence="2">The sequence shown here is derived from an EMBL/GenBank/DDBJ whole genome shotgun (WGS) entry which is preliminary data.</text>
</comment>
<dbReference type="InterPro" id="IPR033464">
    <property type="entry name" value="CSN8_PSD8_EIF3K"/>
</dbReference>
<gene>
    <name evidence="2" type="ORF">MN116_003577</name>
</gene>
<reference evidence="2" key="1">
    <citation type="submission" date="2022-04" db="EMBL/GenBank/DDBJ databases">
        <authorList>
            <person name="Xu L."/>
            <person name="Lv Z."/>
        </authorList>
    </citation>
    <scope>NUCLEOTIDE SEQUENCE</scope>
    <source>
        <strain evidence="2">LV_2022a</strain>
    </source>
</reference>
<sequence length="212" mass="24380">MSEDDSAIEEQLAEMLAFELSLDTVNFDSKSCPTSLANPSPVDFYLQYMGLYLIKSDIVSAKFLYKRMPAKIKEQSSIKCLWNLGRLLWRNDVKSFFFLSSQVLLDPKYPDILIQMVGQIRDKQLDLITDLCGRAYSRICIEFLCDYLNVSSKHICDLFINKGWEICSDGRFLSRSGETTCGNNKTRYSESDTSNNELMSKLSELMCFMENH</sequence>
<reference evidence="2" key="2">
    <citation type="journal article" date="2023" name="Infect Dis Poverty">
        <title>Chromosome-scale genome of the human blood fluke Schistosoma mekongi and its implications for public health.</title>
        <authorList>
            <person name="Zhou M."/>
            <person name="Xu L."/>
            <person name="Xu D."/>
            <person name="Chen W."/>
            <person name="Khan J."/>
            <person name="Hu Y."/>
            <person name="Huang H."/>
            <person name="Wei H."/>
            <person name="Zhang Y."/>
            <person name="Chusongsang P."/>
            <person name="Tanasarnprasert K."/>
            <person name="Hu X."/>
            <person name="Limpanont Y."/>
            <person name="Lv Z."/>
        </authorList>
    </citation>
    <scope>NUCLEOTIDE SEQUENCE</scope>
    <source>
        <strain evidence="2">LV_2022a</strain>
    </source>
</reference>
<protein>
    <recommendedName>
        <fullName evidence="1">CSN8/PSMD8/EIF3K domain-containing protein</fullName>
    </recommendedName>
</protein>
<evidence type="ECO:0000259" key="1">
    <source>
        <dbReference type="Pfam" id="PF10075"/>
    </source>
</evidence>
<evidence type="ECO:0000313" key="3">
    <source>
        <dbReference type="Proteomes" id="UP001292079"/>
    </source>
</evidence>
<feature type="domain" description="CSN8/PSMD8/EIF3K" evidence="1">
    <location>
        <begin position="44"/>
        <end position="174"/>
    </location>
</feature>
<evidence type="ECO:0000313" key="2">
    <source>
        <dbReference type="EMBL" id="KAK4472312.1"/>
    </source>
</evidence>
<proteinExistence type="predicted"/>
<accession>A0AAE1ZFG2</accession>
<dbReference type="Gene3D" id="1.25.40.990">
    <property type="match status" value="1"/>
</dbReference>
<dbReference type="Proteomes" id="UP001292079">
    <property type="component" value="Unassembled WGS sequence"/>
</dbReference>
<name>A0AAE1ZFG2_SCHME</name>
<dbReference type="Pfam" id="PF10075">
    <property type="entry name" value="CSN8_PSD8_EIF3K"/>
    <property type="match status" value="1"/>
</dbReference>